<keyword evidence="4" id="KW-0808">Transferase</keyword>
<feature type="transmembrane region" description="Helical" evidence="8">
    <location>
        <begin position="447"/>
        <end position="468"/>
    </location>
</feature>
<dbReference type="PANTHER" id="PTHR33908:SF11">
    <property type="entry name" value="MEMBRANE PROTEIN"/>
    <property type="match status" value="1"/>
</dbReference>
<evidence type="ECO:0000256" key="3">
    <source>
        <dbReference type="ARBA" id="ARBA00022676"/>
    </source>
</evidence>
<evidence type="ECO:0000256" key="5">
    <source>
        <dbReference type="ARBA" id="ARBA00022692"/>
    </source>
</evidence>
<sequence length="667" mass="72608">MASRAGGVYGWLESQRFDVIGAILAIVLAVVLLPLRLLASNFYIVAIPVAMVIAATLYLLAVRTSNTEGLPTLPVWAGRLLPSLVLLGTALLIVMGIYQGGRTPMFYNLATLVGIAIFLQIFFTRERDFVPWLVMAQILVLAFTIRYVSLLTTPGYTGIDVWTHVPAWSVTILETGSLDFLEGNKYYASPLFHLAVVATSLLGDVAVRNGLFLSVGFGMAFSPVFVYIATRLFVSARWSLFAAAIYGISAHTVEWSIHLIPTGLGLVFFLGVFYLLVRVLDVNPGSREFVLIVVLSIATILTHQISAFIMLILTGAGLLAHLLLRFELFAPPSRFRGLNAGSSDSVSLTGLLAFDLGFITFMWSLTPYHGDTFLATTFSFFRVTLEESAGLGDVTGDRVEAATEPSLLEQAVQYIDAAVFLIPFALAVVGCLYVLRRRNISHAKVMCGASIVVMLVFIFGFPMFGVRTFIPQRWYAFLTAPLALLAAVGVAYLARRLTTPVILVVLLVFALAFPLVSFAATDGTIDNPRFGDAQTQYSYNQAELSAVDTIGEIRPVDEEAGEVYHTDHPYNTVFTRAGPGPGVAADVSDEGLESSETVIYREYQSSGSAFFALDEERSGTPEMSRDELCGAERHYAYDNDDVTMCTATWEIDDDADVGADLEGDGDT</sequence>
<feature type="transmembrane region" description="Helical" evidence="8">
    <location>
        <begin position="414"/>
        <end position="435"/>
    </location>
</feature>
<evidence type="ECO:0000256" key="6">
    <source>
        <dbReference type="ARBA" id="ARBA00022989"/>
    </source>
</evidence>
<dbReference type="Proteomes" id="UP001596312">
    <property type="component" value="Unassembled WGS sequence"/>
</dbReference>
<dbReference type="InterPro" id="IPR050297">
    <property type="entry name" value="LipidA_mod_glycosyltrf_83"/>
</dbReference>
<comment type="caution">
    <text evidence="9">The sequence shown here is derived from an EMBL/GenBank/DDBJ whole genome shotgun (WGS) entry which is preliminary data.</text>
</comment>
<keyword evidence="10" id="KW-1185">Reference proteome</keyword>
<keyword evidence="5 8" id="KW-0812">Transmembrane</keyword>
<evidence type="ECO:0000313" key="10">
    <source>
        <dbReference type="Proteomes" id="UP001596312"/>
    </source>
</evidence>
<evidence type="ECO:0000256" key="7">
    <source>
        <dbReference type="ARBA" id="ARBA00023136"/>
    </source>
</evidence>
<name>A0ABD5V604_9EURY</name>
<keyword evidence="6 8" id="KW-1133">Transmembrane helix</keyword>
<feature type="transmembrane region" description="Helical" evidence="8">
    <location>
        <begin position="80"/>
        <end position="98"/>
    </location>
</feature>
<feature type="transmembrane region" description="Helical" evidence="8">
    <location>
        <begin position="17"/>
        <end position="35"/>
    </location>
</feature>
<dbReference type="PANTHER" id="PTHR33908">
    <property type="entry name" value="MANNOSYLTRANSFERASE YKCB-RELATED"/>
    <property type="match status" value="1"/>
</dbReference>
<dbReference type="GO" id="GO:0005886">
    <property type="term" value="C:plasma membrane"/>
    <property type="evidence" value="ECO:0007669"/>
    <property type="project" value="UniProtKB-SubCell"/>
</dbReference>
<feature type="transmembrane region" description="Helical" evidence="8">
    <location>
        <begin position="42"/>
        <end position="60"/>
    </location>
</feature>
<keyword evidence="2" id="KW-1003">Cell membrane</keyword>
<keyword evidence="7 8" id="KW-0472">Membrane</keyword>
<accession>A0ABD5V604</accession>
<feature type="transmembrane region" description="Helical" evidence="8">
    <location>
        <begin position="129"/>
        <end position="148"/>
    </location>
</feature>
<keyword evidence="3" id="KW-0328">Glycosyltransferase</keyword>
<dbReference type="GO" id="GO:0016757">
    <property type="term" value="F:glycosyltransferase activity"/>
    <property type="evidence" value="ECO:0007669"/>
    <property type="project" value="UniProtKB-KW"/>
</dbReference>
<dbReference type="EMBL" id="JBHSXQ010000003">
    <property type="protein sequence ID" value="MFC6905559.1"/>
    <property type="molecule type" value="Genomic_DNA"/>
</dbReference>
<evidence type="ECO:0000256" key="8">
    <source>
        <dbReference type="SAM" id="Phobius"/>
    </source>
</evidence>
<dbReference type="GO" id="GO:0008610">
    <property type="term" value="P:lipid biosynthetic process"/>
    <property type="evidence" value="ECO:0007669"/>
    <property type="project" value="UniProtKB-ARBA"/>
</dbReference>
<evidence type="ECO:0000256" key="2">
    <source>
        <dbReference type="ARBA" id="ARBA00022475"/>
    </source>
</evidence>
<protein>
    <recommendedName>
        <fullName evidence="11">Dolichyl-phosphate-mannose-protein mannosyltransferase</fullName>
    </recommendedName>
</protein>
<gene>
    <name evidence="9" type="ORF">ACFQGH_10175</name>
</gene>
<feature type="transmembrane region" description="Helical" evidence="8">
    <location>
        <begin position="474"/>
        <end position="494"/>
    </location>
</feature>
<evidence type="ECO:0000256" key="4">
    <source>
        <dbReference type="ARBA" id="ARBA00022679"/>
    </source>
</evidence>
<feature type="transmembrane region" description="Helical" evidence="8">
    <location>
        <begin position="501"/>
        <end position="520"/>
    </location>
</feature>
<feature type="transmembrane region" description="Helical" evidence="8">
    <location>
        <begin position="211"/>
        <end position="234"/>
    </location>
</feature>
<evidence type="ECO:0008006" key="11">
    <source>
        <dbReference type="Google" id="ProtNLM"/>
    </source>
</evidence>
<comment type="subcellular location">
    <subcellularLocation>
        <location evidence="1">Cell membrane</location>
        <topology evidence="1">Multi-pass membrane protein</topology>
    </subcellularLocation>
</comment>
<dbReference type="RefSeq" id="WP_340604080.1">
    <property type="nucleotide sequence ID" value="NZ_JBBMXV010000003.1"/>
</dbReference>
<evidence type="ECO:0000256" key="1">
    <source>
        <dbReference type="ARBA" id="ARBA00004651"/>
    </source>
</evidence>
<proteinExistence type="predicted"/>
<evidence type="ECO:0000313" key="9">
    <source>
        <dbReference type="EMBL" id="MFC6905559.1"/>
    </source>
</evidence>
<organism evidence="9 10">
    <name type="scientific">Halalkalicoccus tibetensis</name>
    <dbReference type="NCBI Taxonomy" id="175632"/>
    <lineage>
        <taxon>Archaea</taxon>
        <taxon>Methanobacteriati</taxon>
        <taxon>Methanobacteriota</taxon>
        <taxon>Stenosarchaea group</taxon>
        <taxon>Halobacteria</taxon>
        <taxon>Halobacteriales</taxon>
        <taxon>Halococcaceae</taxon>
        <taxon>Halalkalicoccus</taxon>
    </lineage>
</organism>
<dbReference type="AlphaFoldDB" id="A0ABD5V604"/>
<reference evidence="9 10" key="1">
    <citation type="journal article" date="2019" name="Int. J. Syst. Evol. Microbiol.">
        <title>The Global Catalogue of Microorganisms (GCM) 10K type strain sequencing project: providing services to taxonomists for standard genome sequencing and annotation.</title>
        <authorList>
            <consortium name="The Broad Institute Genomics Platform"/>
            <consortium name="The Broad Institute Genome Sequencing Center for Infectious Disease"/>
            <person name="Wu L."/>
            <person name="Ma J."/>
        </authorList>
    </citation>
    <scope>NUCLEOTIDE SEQUENCE [LARGE SCALE GENOMIC DNA]</scope>
    <source>
        <strain evidence="9 10">CGMCC 1.3240</strain>
    </source>
</reference>
<feature type="transmembrane region" description="Helical" evidence="8">
    <location>
        <begin position="255"/>
        <end position="276"/>
    </location>
</feature>
<feature type="transmembrane region" description="Helical" evidence="8">
    <location>
        <begin position="105"/>
        <end position="123"/>
    </location>
</feature>
<feature type="transmembrane region" description="Helical" evidence="8">
    <location>
        <begin position="291"/>
        <end position="324"/>
    </location>
</feature>